<dbReference type="AlphaFoldDB" id="A0A4Q9L509"/>
<comment type="caution">
    <text evidence="2">The sequence shown here is derived from an EMBL/GenBank/DDBJ whole genome shotgun (WGS) entry which is preliminary data.</text>
</comment>
<reference evidence="2 3" key="1">
    <citation type="submission" date="2017-12" db="EMBL/GenBank/DDBJ databases">
        <authorList>
            <person name="Pombert J.-F."/>
            <person name="Haag K.L."/>
            <person name="Ebert D."/>
        </authorList>
    </citation>
    <scope>NUCLEOTIDE SEQUENCE [LARGE SCALE GENOMIC DNA]</scope>
    <source>
        <strain evidence="2">FI-OER-3-3</strain>
    </source>
</reference>
<evidence type="ECO:0000256" key="1">
    <source>
        <dbReference type="SAM" id="Phobius"/>
    </source>
</evidence>
<protein>
    <submittedName>
        <fullName evidence="2">Uncharacterized protein</fullName>
    </submittedName>
</protein>
<keyword evidence="1" id="KW-0472">Membrane</keyword>
<gene>
    <name evidence="2" type="ORF">CWI37_0528p0020</name>
</gene>
<proteinExistence type="predicted"/>
<evidence type="ECO:0000313" key="2">
    <source>
        <dbReference type="EMBL" id="TBU02215.1"/>
    </source>
</evidence>
<keyword evidence="1" id="KW-0812">Transmembrane</keyword>
<feature type="transmembrane region" description="Helical" evidence="1">
    <location>
        <begin position="529"/>
        <end position="550"/>
    </location>
</feature>
<organism evidence="2 3">
    <name type="scientific">Hamiltosporidium tvaerminnensis</name>
    <dbReference type="NCBI Taxonomy" id="1176355"/>
    <lineage>
        <taxon>Eukaryota</taxon>
        <taxon>Fungi</taxon>
        <taxon>Fungi incertae sedis</taxon>
        <taxon>Microsporidia</taxon>
        <taxon>Dubosqiidae</taxon>
        <taxon>Hamiltosporidium</taxon>
    </lineage>
</organism>
<name>A0A4Q9L509_9MICR</name>
<sequence>MFLYYYVVNATVNYIFDALLVDPLVSDINNVSVQCECEYNTNVRDVLQKITPYCSNEYYERVIPKVEFYIRKVYKYFDQNMHGFILYYTCILCSLLGHGSKSNRNEGEGITCNIEFLFNILAACKLYELCKSNLIFYDFLAAMEEGLINVEINKITSGIFRTEYTVEEQKDLFRIIFNESIKFKSMNRVLYESKLDRFVLANSRDDSINKKILDHVSKSSFERLFSLIITLKYHLLFKNNTYTLEQPFFVYNFTLDDDLYQNLVKTSLWFPQELITQFDLQCQEILYNHIFDRTFKRLSSDVNIFEKVFRFAKERPDCYFNQPDLFFPEYILVLFVANDQFNKIISVYKFLAEIIDIKYHEYIKILVCIKSSCLIPKNISFEAYLRIIFEIIFLVDIVSQVYVENNIESKVLHQVQTINNNIRKTLENFQIRYNLDRNDSILVGKRNMMACIDIKLMLVTIFFLDYSSKRFLELKIRKFLDEKKIIRFNDSSDAMNDYIIYLVFKELDLTRHITINASSSNKKFNLPDLICVLIILTVIGTVCGVIFYILRK</sequence>
<evidence type="ECO:0000313" key="3">
    <source>
        <dbReference type="Proteomes" id="UP000292362"/>
    </source>
</evidence>
<keyword evidence="1" id="KW-1133">Transmembrane helix</keyword>
<dbReference type="EMBL" id="PITJ01000528">
    <property type="protein sequence ID" value="TBU02215.1"/>
    <property type="molecule type" value="Genomic_DNA"/>
</dbReference>
<dbReference type="VEuPathDB" id="MicrosporidiaDB:CWI37_0528p0020"/>
<dbReference type="Proteomes" id="UP000292362">
    <property type="component" value="Unassembled WGS sequence"/>
</dbReference>
<accession>A0A4Q9L509</accession>